<dbReference type="Proteomes" id="UP000326924">
    <property type="component" value="Unassembled WGS sequence"/>
</dbReference>
<reference evidence="2 3" key="1">
    <citation type="submission" date="2019-09" db="EMBL/GenBank/DDBJ databases">
        <title>Draft genome of the ectomycorrhizal ascomycete Sphaerosporella brunnea.</title>
        <authorList>
            <consortium name="DOE Joint Genome Institute"/>
            <person name="Benucci G.M."/>
            <person name="Marozzi G."/>
            <person name="Antonielli L."/>
            <person name="Sanchez S."/>
            <person name="Marco P."/>
            <person name="Wang X."/>
            <person name="Falini L.B."/>
            <person name="Barry K."/>
            <person name="Haridas S."/>
            <person name="Lipzen A."/>
            <person name="Labutti K."/>
            <person name="Grigoriev I.V."/>
            <person name="Murat C."/>
            <person name="Martin F."/>
            <person name="Albertini E."/>
            <person name="Donnini D."/>
            <person name="Bonito G."/>
        </authorList>
    </citation>
    <scope>NUCLEOTIDE SEQUENCE [LARGE SCALE GENOMIC DNA]</scope>
    <source>
        <strain evidence="2 3">Sb_GMNB300</strain>
    </source>
</reference>
<evidence type="ECO:0000313" key="3">
    <source>
        <dbReference type="Proteomes" id="UP000326924"/>
    </source>
</evidence>
<protein>
    <submittedName>
        <fullName evidence="2">Uncharacterized protein</fullName>
    </submittedName>
</protein>
<keyword evidence="3" id="KW-1185">Reference proteome</keyword>
<keyword evidence="1" id="KW-0472">Membrane</keyword>
<keyword evidence="1" id="KW-1133">Transmembrane helix</keyword>
<dbReference type="InParanoid" id="A0A5J5EEX2"/>
<comment type="caution">
    <text evidence="2">The sequence shown here is derived from an EMBL/GenBank/DDBJ whole genome shotgun (WGS) entry which is preliminary data.</text>
</comment>
<sequence>MISTSSFKYILVPFLIVMEQGQCECIVRPLSLFHLGNFFYIFFLYIYHLFCTLLSSYITANTGKGGARIRQTDACVFFFLLLVWFGGEKCIAFGVNLFFCAKLCICRRTEAAAAADVNMR</sequence>
<feature type="transmembrane region" description="Helical" evidence="1">
    <location>
        <begin position="39"/>
        <end position="62"/>
    </location>
</feature>
<dbReference type="EMBL" id="VXIS01000472">
    <property type="protein sequence ID" value="KAA8893258.1"/>
    <property type="molecule type" value="Genomic_DNA"/>
</dbReference>
<proteinExistence type="predicted"/>
<keyword evidence="1" id="KW-0812">Transmembrane</keyword>
<name>A0A5J5EEX2_9PEZI</name>
<evidence type="ECO:0000313" key="2">
    <source>
        <dbReference type="EMBL" id="KAA8893258.1"/>
    </source>
</evidence>
<dbReference type="AlphaFoldDB" id="A0A5J5EEX2"/>
<organism evidence="2 3">
    <name type="scientific">Sphaerosporella brunnea</name>
    <dbReference type="NCBI Taxonomy" id="1250544"/>
    <lineage>
        <taxon>Eukaryota</taxon>
        <taxon>Fungi</taxon>
        <taxon>Dikarya</taxon>
        <taxon>Ascomycota</taxon>
        <taxon>Pezizomycotina</taxon>
        <taxon>Pezizomycetes</taxon>
        <taxon>Pezizales</taxon>
        <taxon>Pyronemataceae</taxon>
        <taxon>Sphaerosporella</taxon>
    </lineage>
</organism>
<accession>A0A5J5EEX2</accession>
<evidence type="ECO:0000256" key="1">
    <source>
        <dbReference type="SAM" id="Phobius"/>
    </source>
</evidence>
<gene>
    <name evidence="2" type="ORF">FN846DRAFT_548915</name>
</gene>
<feature type="transmembrane region" description="Helical" evidence="1">
    <location>
        <begin position="74"/>
        <end position="99"/>
    </location>
</feature>